<dbReference type="OrthoDB" id="911950at2759"/>
<feature type="compositionally biased region" description="Low complexity" evidence="1">
    <location>
        <begin position="67"/>
        <end position="81"/>
    </location>
</feature>
<sequence length="157" mass="17559">MKLCLHTFPMKIQPIDSQTYRESIRNDSVKPVLKSRLKRLFDRPFPSFLQISSTEKPIIGESVSKLPSMAPPSSSSHSSDDPANPYFLYHGDSPGTLLVSQLLTGENYNTWNRSMTMALTAKIRLDSSMAQLTSRLLFPILCLMLGSDATIWSYLGS</sequence>
<protein>
    <recommendedName>
        <fullName evidence="2">Retrotransposon Copia-like N-terminal domain-containing protein</fullName>
    </recommendedName>
</protein>
<evidence type="ECO:0000313" key="3">
    <source>
        <dbReference type="EMBL" id="KAA8532464.1"/>
    </source>
</evidence>
<evidence type="ECO:0000313" key="4">
    <source>
        <dbReference type="Proteomes" id="UP000325577"/>
    </source>
</evidence>
<dbReference type="Pfam" id="PF14244">
    <property type="entry name" value="Retrotran_gag_3"/>
    <property type="match status" value="1"/>
</dbReference>
<dbReference type="EMBL" id="CM018042">
    <property type="protein sequence ID" value="KAA8532464.1"/>
    <property type="molecule type" value="Genomic_DNA"/>
</dbReference>
<dbReference type="AlphaFoldDB" id="A0A5J5AQ71"/>
<dbReference type="PANTHER" id="PTHR37610">
    <property type="entry name" value="CCHC-TYPE DOMAIN-CONTAINING PROTEIN"/>
    <property type="match status" value="1"/>
</dbReference>
<evidence type="ECO:0000256" key="1">
    <source>
        <dbReference type="SAM" id="MobiDB-lite"/>
    </source>
</evidence>
<proteinExistence type="predicted"/>
<keyword evidence="4" id="KW-1185">Reference proteome</keyword>
<name>A0A5J5AQ71_9ASTE</name>
<feature type="region of interest" description="Disordered" evidence="1">
    <location>
        <begin position="62"/>
        <end position="81"/>
    </location>
</feature>
<organism evidence="3 4">
    <name type="scientific">Nyssa sinensis</name>
    <dbReference type="NCBI Taxonomy" id="561372"/>
    <lineage>
        <taxon>Eukaryota</taxon>
        <taxon>Viridiplantae</taxon>
        <taxon>Streptophyta</taxon>
        <taxon>Embryophyta</taxon>
        <taxon>Tracheophyta</taxon>
        <taxon>Spermatophyta</taxon>
        <taxon>Magnoliopsida</taxon>
        <taxon>eudicotyledons</taxon>
        <taxon>Gunneridae</taxon>
        <taxon>Pentapetalae</taxon>
        <taxon>asterids</taxon>
        <taxon>Cornales</taxon>
        <taxon>Nyssaceae</taxon>
        <taxon>Nyssa</taxon>
    </lineage>
</organism>
<dbReference type="PANTHER" id="PTHR37610:SF97">
    <property type="entry name" value="RETROTRANSPOSON GAG DOMAIN-CONTAINING PROTEIN"/>
    <property type="match status" value="1"/>
</dbReference>
<feature type="domain" description="Retrotransposon Copia-like N-terminal" evidence="2">
    <location>
        <begin position="90"/>
        <end position="124"/>
    </location>
</feature>
<accession>A0A5J5AQ71</accession>
<dbReference type="InterPro" id="IPR029472">
    <property type="entry name" value="Copia-like_N"/>
</dbReference>
<gene>
    <name evidence="3" type="ORF">F0562_032497</name>
</gene>
<dbReference type="Proteomes" id="UP000325577">
    <property type="component" value="Linkage Group LG19"/>
</dbReference>
<reference evidence="3 4" key="1">
    <citation type="submission" date="2019-09" db="EMBL/GenBank/DDBJ databases">
        <title>A chromosome-level genome assembly of the Chinese tupelo Nyssa sinensis.</title>
        <authorList>
            <person name="Yang X."/>
            <person name="Kang M."/>
            <person name="Yang Y."/>
            <person name="Xiong H."/>
            <person name="Wang M."/>
            <person name="Zhang Z."/>
            <person name="Wang Z."/>
            <person name="Wu H."/>
            <person name="Ma T."/>
            <person name="Liu J."/>
            <person name="Xi Z."/>
        </authorList>
    </citation>
    <scope>NUCLEOTIDE SEQUENCE [LARGE SCALE GENOMIC DNA]</scope>
    <source>
        <strain evidence="3">J267</strain>
        <tissue evidence="3">Leaf</tissue>
    </source>
</reference>
<evidence type="ECO:0000259" key="2">
    <source>
        <dbReference type="Pfam" id="PF14244"/>
    </source>
</evidence>